<feature type="signal peptide" evidence="4">
    <location>
        <begin position="1"/>
        <end position="45"/>
    </location>
</feature>
<dbReference type="STRING" id="554055.A0A2P6V2M3"/>
<dbReference type="CDD" id="cd00978">
    <property type="entry name" value="chitosanase_GH46"/>
    <property type="match status" value="1"/>
</dbReference>
<dbReference type="InterPro" id="IPR018371">
    <property type="entry name" value="Chitin-binding_1_CS"/>
</dbReference>
<evidence type="ECO:0000259" key="5">
    <source>
        <dbReference type="PROSITE" id="PS50941"/>
    </source>
</evidence>
<dbReference type="AlphaFoldDB" id="A0A2P6V2M3"/>
<feature type="domain" description="Apple" evidence="6">
    <location>
        <begin position="119"/>
        <end position="181"/>
    </location>
</feature>
<organism evidence="7 8">
    <name type="scientific">Micractinium conductrix</name>
    <dbReference type="NCBI Taxonomy" id="554055"/>
    <lineage>
        <taxon>Eukaryota</taxon>
        <taxon>Viridiplantae</taxon>
        <taxon>Chlorophyta</taxon>
        <taxon>core chlorophytes</taxon>
        <taxon>Trebouxiophyceae</taxon>
        <taxon>Chlorellales</taxon>
        <taxon>Chlorellaceae</taxon>
        <taxon>Chlorella clade</taxon>
        <taxon>Micractinium</taxon>
    </lineage>
</organism>
<keyword evidence="4" id="KW-0732">Signal</keyword>
<protein>
    <submittedName>
        <fullName evidence="7">Chitosanase</fullName>
    </submittedName>
</protein>
<dbReference type="SUPFAM" id="SSF53955">
    <property type="entry name" value="Lysozyme-like"/>
    <property type="match status" value="1"/>
</dbReference>
<reference evidence="7 8" key="1">
    <citation type="journal article" date="2018" name="Plant J.">
        <title>Genome sequences of Chlorella sorokiniana UTEX 1602 and Micractinium conductrix SAG 241.80: implications to maltose excretion by a green alga.</title>
        <authorList>
            <person name="Arriola M.B."/>
            <person name="Velmurugan N."/>
            <person name="Zhang Y."/>
            <person name="Plunkett M.H."/>
            <person name="Hondzo H."/>
            <person name="Barney B.M."/>
        </authorList>
    </citation>
    <scope>NUCLEOTIDE SEQUENCE [LARGE SCALE GENOMIC DNA]</scope>
    <source>
        <strain evidence="7 8">SAG 241.80</strain>
    </source>
</reference>
<name>A0A2P6V2M3_9CHLO</name>
<dbReference type="InterPro" id="IPR023346">
    <property type="entry name" value="Lysozyme-like_dom_sf"/>
</dbReference>
<feature type="disulfide bond" evidence="2">
    <location>
        <begin position="66"/>
        <end position="80"/>
    </location>
</feature>
<sequence length="488" mass="52621">MEAVAGSRSRRSAGMSGALPRARGHSAAPALALLLCLAGLLPALAVDWCFPRQDDLQQPCPDADQCCSVWGVCGTGTHYCKQGNCARGPCQGTPLPPSPRPPSPPPSPRPPPPPPSTSCGVIMEGQDLKGGDIGGARVVADIDGCCSECARTSNCAAFTFIRDAKYCYLKTSAIGWVQQSGQGMASVLMGSGGGGLRPAPAPPGASDSPPAAPPGKPGQYQFVPMTEEQKRRMYQLTSIFENANTELQYGYAERLYDSRGITYGFCGFTTGTSDGLWVAEEFSRLKPSNPLARYLPALRAAEGKGDTFGGLNGFEAEVRKLAADADFIKAQWTVCDKEYNAPAMEICKQIHCQYALTKAQLHDALVNHGQGLTDKFSVDYILAAADKAAGGTPATGVDEVKWLGEFLKARYKLLNDWDYTSRVSVRRITMYQSLLQQRNLNLDGPIYVDMEARTGKDGKPVWQIKDTYYGTFLVYEGDDNNRKLLLVT</sequence>
<dbReference type="GO" id="GO:0005975">
    <property type="term" value="P:carbohydrate metabolic process"/>
    <property type="evidence" value="ECO:0007669"/>
    <property type="project" value="InterPro"/>
</dbReference>
<keyword evidence="1 2" id="KW-0147">Chitin-binding</keyword>
<evidence type="ECO:0000256" key="3">
    <source>
        <dbReference type="SAM" id="MobiDB-lite"/>
    </source>
</evidence>
<dbReference type="Pfam" id="PF01374">
    <property type="entry name" value="Glyco_hydro_46"/>
    <property type="match status" value="1"/>
</dbReference>
<dbReference type="Gene3D" id="3.30.60.10">
    <property type="entry name" value="Endochitinase-like"/>
    <property type="match status" value="1"/>
</dbReference>
<dbReference type="Proteomes" id="UP000239649">
    <property type="component" value="Unassembled WGS sequence"/>
</dbReference>
<evidence type="ECO:0000256" key="4">
    <source>
        <dbReference type="SAM" id="SignalP"/>
    </source>
</evidence>
<feature type="domain" description="Chitin-binding type-1" evidence="5">
    <location>
        <begin position="46"/>
        <end position="92"/>
    </location>
</feature>
<dbReference type="InterPro" id="IPR023099">
    <property type="entry name" value="Glyco_hydro_46_N"/>
</dbReference>
<dbReference type="GO" id="GO:0008061">
    <property type="term" value="F:chitin binding"/>
    <property type="evidence" value="ECO:0007669"/>
    <property type="project" value="UniProtKB-UniRule"/>
</dbReference>
<dbReference type="PROSITE" id="PS50948">
    <property type="entry name" value="PAN"/>
    <property type="match status" value="1"/>
</dbReference>
<evidence type="ECO:0000313" key="8">
    <source>
        <dbReference type="Proteomes" id="UP000239649"/>
    </source>
</evidence>
<dbReference type="Gene3D" id="3.30.386.10">
    <property type="entry name" value="Chitosanase, subunit A, domain 2"/>
    <property type="match status" value="1"/>
</dbReference>
<evidence type="ECO:0000256" key="1">
    <source>
        <dbReference type="ARBA" id="ARBA00022669"/>
    </source>
</evidence>
<dbReference type="InterPro" id="IPR003609">
    <property type="entry name" value="Pan_app"/>
</dbReference>
<dbReference type="InterPro" id="IPR000400">
    <property type="entry name" value="Glyco_hydro_46"/>
</dbReference>
<comment type="caution">
    <text evidence="2">Lacks conserved residue(s) required for the propagation of feature annotation.</text>
</comment>
<gene>
    <name evidence="7" type="ORF">C2E20_8079</name>
</gene>
<feature type="region of interest" description="Disordered" evidence="3">
    <location>
        <begin position="191"/>
        <end position="219"/>
    </location>
</feature>
<dbReference type="SUPFAM" id="SSF57016">
    <property type="entry name" value="Plant lectins/antimicrobial peptides"/>
    <property type="match status" value="1"/>
</dbReference>
<evidence type="ECO:0000256" key="2">
    <source>
        <dbReference type="PROSITE-ProRule" id="PRU00261"/>
    </source>
</evidence>
<dbReference type="Gene3D" id="1.20.141.10">
    <property type="entry name" value="Chitosanase, subunit A, domain 1"/>
    <property type="match status" value="1"/>
</dbReference>
<dbReference type="EMBL" id="LHPF02000038">
    <property type="protein sequence ID" value="PSC68304.1"/>
    <property type="molecule type" value="Genomic_DNA"/>
</dbReference>
<comment type="caution">
    <text evidence="7">The sequence shown here is derived from an EMBL/GenBank/DDBJ whole genome shotgun (WGS) entry which is preliminary data.</text>
</comment>
<dbReference type="GO" id="GO:0016977">
    <property type="term" value="F:chitosanase activity"/>
    <property type="evidence" value="ECO:0007669"/>
    <property type="project" value="InterPro"/>
</dbReference>
<feature type="compositionally biased region" description="Pro residues" evidence="3">
    <location>
        <begin position="94"/>
        <end position="116"/>
    </location>
</feature>
<dbReference type="PROSITE" id="PS00026">
    <property type="entry name" value="CHIT_BIND_I_1"/>
    <property type="match status" value="1"/>
</dbReference>
<accession>A0A2P6V2M3</accession>
<proteinExistence type="predicted"/>
<dbReference type="Gene3D" id="3.50.4.10">
    <property type="entry name" value="Hepatocyte Growth Factor"/>
    <property type="match status" value="1"/>
</dbReference>
<keyword evidence="2" id="KW-1015">Disulfide bond</keyword>
<feature type="region of interest" description="Disordered" evidence="3">
    <location>
        <begin position="94"/>
        <end position="120"/>
    </location>
</feature>
<evidence type="ECO:0000259" key="6">
    <source>
        <dbReference type="PROSITE" id="PS50948"/>
    </source>
</evidence>
<dbReference type="InterPro" id="IPR036861">
    <property type="entry name" value="Endochitinase-like_sf"/>
</dbReference>
<evidence type="ECO:0000313" key="7">
    <source>
        <dbReference type="EMBL" id="PSC68304.1"/>
    </source>
</evidence>
<dbReference type="GO" id="GO:0005576">
    <property type="term" value="C:extracellular region"/>
    <property type="evidence" value="ECO:0007669"/>
    <property type="project" value="InterPro"/>
</dbReference>
<dbReference type="OrthoDB" id="510198at2759"/>
<feature type="chain" id="PRO_5015197230" evidence="4">
    <location>
        <begin position="46"/>
        <end position="488"/>
    </location>
</feature>
<feature type="region of interest" description="Disordered" evidence="3">
    <location>
        <begin position="1"/>
        <end position="21"/>
    </location>
</feature>
<keyword evidence="8" id="KW-1185">Reference proteome</keyword>
<dbReference type="PROSITE" id="PS50941">
    <property type="entry name" value="CHIT_BIND_I_2"/>
    <property type="match status" value="1"/>
</dbReference>
<dbReference type="Pfam" id="PF14295">
    <property type="entry name" value="PAN_4"/>
    <property type="match status" value="1"/>
</dbReference>
<dbReference type="InterPro" id="IPR001002">
    <property type="entry name" value="Chitin-bd_1"/>
</dbReference>